<dbReference type="AlphaFoldDB" id="A0A9P6BA47"/>
<gene>
    <name evidence="8" type="ORF">BS47DRAFT_1375010</name>
</gene>
<feature type="compositionally biased region" description="Basic and acidic residues" evidence="6">
    <location>
        <begin position="359"/>
        <end position="376"/>
    </location>
</feature>
<dbReference type="EC" id="2.3.2.26" evidence="2"/>
<dbReference type="Pfam" id="PF00632">
    <property type="entry name" value="HECT"/>
    <property type="match status" value="1"/>
</dbReference>
<evidence type="ECO:0000256" key="6">
    <source>
        <dbReference type="SAM" id="MobiDB-lite"/>
    </source>
</evidence>
<dbReference type="Gene3D" id="3.30.2160.10">
    <property type="entry name" value="Hect, E3 ligase catalytic domain"/>
    <property type="match status" value="1"/>
</dbReference>
<name>A0A9P6BA47_9AGAM</name>
<dbReference type="PROSITE" id="PS50096">
    <property type="entry name" value="IQ"/>
    <property type="match status" value="1"/>
</dbReference>
<comment type="catalytic activity">
    <reaction evidence="1">
        <text>S-ubiquitinyl-[E2 ubiquitin-conjugating enzyme]-L-cysteine + [acceptor protein]-L-lysine = [E2 ubiquitin-conjugating enzyme]-L-cysteine + N(6)-ubiquitinyl-[acceptor protein]-L-lysine.</text>
        <dbReference type="EC" id="2.3.2.26"/>
    </reaction>
</comment>
<dbReference type="EMBL" id="MU128916">
    <property type="protein sequence ID" value="KAF9519705.1"/>
    <property type="molecule type" value="Genomic_DNA"/>
</dbReference>
<dbReference type="GO" id="GO:0000209">
    <property type="term" value="P:protein polyubiquitination"/>
    <property type="evidence" value="ECO:0007669"/>
    <property type="project" value="InterPro"/>
</dbReference>
<dbReference type="PANTHER" id="PTHR45700:SF2">
    <property type="entry name" value="UBIQUITIN-PROTEIN LIGASE E3C"/>
    <property type="match status" value="1"/>
</dbReference>
<evidence type="ECO:0000256" key="2">
    <source>
        <dbReference type="ARBA" id="ARBA00012485"/>
    </source>
</evidence>
<evidence type="ECO:0000313" key="9">
    <source>
        <dbReference type="Proteomes" id="UP000886523"/>
    </source>
</evidence>
<evidence type="ECO:0000256" key="1">
    <source>
        <dbReference type="ARBA" id="ARBA00000885"/>
    </source>
</evidence>
<protein>
    <recommendedName>
        <fullName evidence="2">HECT-type E3 ubiquitin transferase</fullName>
        <ecNumber evidence="2">2.3.2.26</ecNumber>
    </recommendedName>
</protein>
<dbReference type="Proteomes" id="UP000886523">
    <property type="component" value="Unassembled WGS sequence"/>
</dbReference>
<dbReference type="GO" id="GO:0061630">
    <property type="term" value="F:ubiquitin protein ligase activity"/>
    <property type="evidence" value="ECO:0007669"/>
    <property type="project" value="UniProtKB-EC"/>
</dbReference>
<proteinExistence type="predicted"/>
<dbReference type="InterPro" id="IPR035983">
    <property type="entry name" value="Hect_E3_ubiquitin_ligase"/>
</dbReference>
<dbReference type="Gene3D" id="3.90.1750.10">
    <property type="entry name" value="Hect, E3 ligase catalytic domains"/>
    <property type="match status" value="1"/>
</dbReference>
<keyword evidence="9" id="KW-1185">Reference proteome</keyword>
<dbReference type="Gene3D" id="3.30.2410.10">
    <property type="entry name" value="Hect, E3 ligase catalytic domain"/>
    <property type="match status" value="1"/>
</dbReference>
<feature type="region of interest" description="Disordered" evidence="6">
    <location>
        <begin position="334"/>
        <end position="377"/>
    </location>
</feature>
<dbReference type="InterPro" id="IPR044611">
    <property type="entry name" value="E3A/B/C-like"/>
</dbReference>
<keyword evidence="3" id="KW-0808">Transferase</keyword>
<evidence type="ECO:0000259" key="7">
    <source>
        <dbReference type="PROSITE" id="PS50237"/>
    </source>
</evidence>
<dbReference type="OrthoDB" id="8068875at2759"/>
<dbReference type="PANTHER" id="PTHR45700">
    <property type="entry name" value="UBIQUITIN-PROTEIN LIGASE E3C"/>
    <property type="match status" value="1"/>
</dbReference>
<dbReference type="CDD" id="cd00078">
    <property type="entry name" value="HECTc"/>
    <property type="match status" value="1"/>
</dbReference>
<reference evidence="8" key="1">
    <citation type="journal article" date="2020" name="Nat. Commun.">
        <title>Large-scale genome sequencing of mycorrhizal fungi provides insights into the early evolution of symbiotic traits.</title>
        <authorList>
            <person name="Miyauchi S."/>
            <person name="Kiss E."/>
            <person name="Kuo A."/>
            <person name="Drula E."/>
            <person name="Kohler A."/>
            <person name="Sanchez-Garcia M."/>
            <person name="Morin E."/>
            <person name="Andreopoulos B."/>
            <person name="Barry K.W."/>
            <person name="Bonito G."/>
            <person name="Buee M."/>
            <person name="Carver A."/>
            <person name="Chen C."/>
            <person name="Cichocki N."/>
            <person name="Clum A."/>
            <person name="Culley D."/>
            <person name="Crous P.W."/>
            <person name="Fauchery L."/>
            <person name="Girlanda M."/>
            <person name="Hayes R.D."/>
            <person name="Keri Z."/>
            <person name="LaButti K."/>
            <person name="Lipzen A."/>
            <person name="Lombard V."/>
            <person name="Magnuson J."/>
            <person name="Maillard F."/>
            <person name="Murat C."/>
            <person name="Nolan M."/>
            <person name="Ohm R.A."/>
            <person name="Pangilinan J."/>
            <person name="Pereira M.F."/>
            <person name="Perotto S."/>
            <person name="Peter M."/>
            <person name="Pfister S."/>
            <person name="Riley R."/>
            <person name="Sitrit Y."/>
            <person name="Stielow J.B."/>
            <person name="Szollosi G."/>
            <person name="Zifcakova L."/>
            <person name="Stursova M."/>
            <person name="Spatafora J.W."/>
            <person name="Tedersoo L."/>
            <person name="Vaario L.M."/>
            <person name="Yamada A."/>
            <person name="Yan M."/>
            <person name="Wang P."/>
            <person name="Xu J."/>
            <person name="Bruns T."/>
            <person name="Baldrian P."/>
            <person name="Vilgalys R."/>
            <person name="Dunand C."/>
            <person name="Henrissat B."/>
            <person name="Grigoriev I.V."/>
            <person name="Hibbett D."/>
            <person name="Nagy L.G."/>
            <person name="Martin F.M."/>
        </authorList>
    </citation>
    <scope>NUCLEOTIDE SEQUENCE</scope>
    <source>
        <strain evidence="8">UP504</strain>
    </source>
</reference>
<organism evidence="8 9">
    <name type="scientific">Hydnum rufescens UP504</name>
    <dbReference type="NCBI Taxonomy" id="1448309"/>
    <lineage>
        <taxon>Eukaryota</taxon>
        <taxon>Fungi</taxon>
        <taxon>Dikarya</taxon>
        <taxon>Basidiomycota</taxon>
        <taxon>Agaricomycotina</taxon>
        <taxon>Agaricomycetes</taxon>
        <taxon>Cantharellales</taxon>
        <taxon>Hydnaceae</taxon>
        <taxon>Hydnum</taxon>
    </lineage>
</organism>
<evidence type="ECO:0000256" key="5">
    <source>
        <dbReference type="PROSITE-ProRule" id="PRU00104"/>
    </source>
</evidence>
<keyword evidence="4 5" id="KW-0833">Ubl conjugation pathway</keyword>
<evidence type="ECO:0000256" key="4">
    <source>
        <dbReference type="ARBA" id="ARBA00022786"/>
    </source>
</evidence>
<dbReference type="InterPro" id="IPR000569">
    <property type="entry name" value="HECT_dom"/>
</dbReference>
<feature type="domain" description="HECT" evidence="7">
    <location>
        <begin position="701"/>
        <end position="1057"/>
    </location>
</feature>
<feature type="compositionally biased region" description="Low complexity" evidence="6">
    <location>
        <begin position="347"/>
        <end position="356"/>
    </location>
</feature>
<dbReference type="GO" id="GO:0006511">
    <property type="term" value="P:ubiquitin-dependent protein catabolic process"/>
    <property type="evidence" value="ECO:0007669"/>
    <property type="project" value="TreeGrafter"/>
</dbReference>
<feature type="active site" description="Glycyl thioester intermediate" evidence="5">
    <location>
        <position position="1004"/>
    </location>
</feature>
<sequence>MQPFFGPNRPRQINLGGTSTTASHASILDGVKARRSERQDAARRAESALRIQAWYRGRSQGRQVREHLRAQFDAGSSNFVYWTRCLTVAWVGGPADEERLAKWSLTMGQIDTLLAPFLGSEREAWLVLVRQVATLLLRSLAQAPTSPYSINHLVVLDVLLASQTLEQRLPSLGNALCASITSYLLSRGIFSSIARALFQIASPLEAKSSPSIPPLISLALAPLATFPTSSPFYLQALQDFTLSILTIKLLPNRLPIPTVTYLSGHLPFSSLTLLDVDYVVIGLSTSPESRLHLLANLIAFGSARVPSANAPTLAMYLHFLTALMDSLPPGCLEPNNANAKKQAGNWAEDSASASGGSDDESHPTRSTEAPSRRKQPDFFSLDSKTQLRLHTLWSSAHISSLLTATSRHPKARSRIFSFLISLCAVWPSKRDRVMANLNGGGAGFGLIKEVYRGWVRSSPLGKEEDAKQAVEIFTNPTHAVVWPPFLFLTELYNHALLTMGDEEFFSSSLGATRSQRVGVGNSLTLDELTSFSRQLLNIAFPLYWHEDQANLKDAMVPGVRMNWEGVRDRVTRCLQAIHARDSRRPFTPPDHWLVTSQIDVSSFVTAAVAEEQELDRPAPRSRVLSKRKMAFISPRLGVLNNIPFAIPFSVRVQIFRQFIANDAHRLGLDDWYARPKHKATIRRSSVAQDGFDQLGSLGAALKDKISITFVDAFGNEEAGIDGGGVFKEFLTSLTKEAFDTDRGLWLATARQELYPNPHSYAKEPHQLNWYRFIGRVLGKALYEGILIDVGFASFFLGKWLGRQSYLDDLQSLDPELYQGLVFLKHYDSQVEKVEDLSLNFTVTNDEFGVPKSIDLLPNGSNIAVTKENRIQYIYLVANYRLNVQIKKQSEALFEGVAEMIDPKWLRMFNQQELQILIGGVEDPVDVDDLMRNCVYGGVYDESHATIQLFWKVMRTLNQKERQSFLRFVTSCSRPPLLGFQELNPRFSIRDAGLDDSRLPTSSTCVNLLKVSPVFLGLRVFLPKPKASIPQLPQYSNEAVLRQKLMQAISSNAGFDLS</sequence>
<evidence type="ECO:0000313" key="8">
    <source>
        <dbReference type="EMBL" id="KAF9519705.1"/>
    </source>
</evidence>
<dbReference type="PROSITE" id="PS50237">
    <property type="entry name" value="HECT"/>
    <property type="match status" value="1"/>
</dbReference>
<dbReference type="SUPFAM" id="SSF56204">
    <property type="entry name" value="Hect, E3 ligase catalytic domain"/>
    <property type="match status" value="1"/>
</dbReference>
<accession>A0A9P6BA47</accession>
<dbReference type="FunFam" id="3.30.2160.10:FF:000002">
    <property type="entry name" value="Putative Ubiquitin-protein ligase E3C"/>
    <property type="match status" value="1"/>
</dbReference>
<comment type="caution">
    <text evidence="8">The sequence shown here is derived from an EMBL/GenBank/DDBJ whole genome shotgun (WGS) entry which is preliminary data.</text>
</comment>
<dbReference type="SMART" id="SM00119">
    <property type="entry name" value="HECTc"/>
    <property type="match status" value="1"/>
</dbReference>
<evidence type="ECO:0000256" key="3">
    <source>
        <dbReference type="ARBA" id="ARBA00022679"/>
    </source>
</evidence>